<dbReference type="InterPro" id="IPR032635">
    <property type="entry name" value="Anti_2"/>
</dbReference>
<protein>
    <recommendedName>
        <fullName evidence="3">Surface antigen domain-containing protein</fullName>
    </recommendedName>
</protein>
<proteinExistence type="predicted"/>
<keyword evidence="5" id="KW-1185">Reference proteome</keyword>
<dbReference type="AlphaFoldDB" id="A0A917E8S2"/>
<feature type="compositionally biased region" description="Low complexity" evidence="1">
    <location>
        <begin position="41"/>
        <end position="51"/>
    </location>
</feature>
<dbReference type="RefSeq" id="WP_188911130.1">
    <property type="nucleotide sequence ID" value="NZ_BMIQ01000006.1"/>
</dbReference>
<reference evidence="4" key="1">
    <citation type="journal article" date="2014" name="Int. J. Syst. Evol. Microbiol.">
        <title>Complete genome sequence of Corynebacterium casei LMG S-19264T (=DSM 44701T), isolated from a smear-ripened cheese.</title>
        <authorList>
            <consortium name="US DOE Joint Genome Institute (JGI-PGF)"/>
            <person name="Walter F."/>
            <person name="Albersmeier A."/>
            <person name="Kalinowski J."/>
            <person name="Ruckert C."/>
        </authorList>
    </citation>
    <scope>NUCLEOTIDE SEQUENCE</scope>
    <source>
        <strain evidence="4">CGMCC 1.15367</strain>
    </source>
</reference>
<comment type="caution">
    <text evidence="4">The sequence shown here is derived from an EMBL/GenBank/DDBJ whole genome shotgun (WGS) entry which is preliminary data.</text>
</comment>
<organism evidence="4 5">
    <name type="scientific">Aureimonas endophytica</name>
    <dbReference type="NCBI Taxonomy" id="2027858"/>
    <lineage>
        <taxon>Bacteria</taxon>
        <taxon>Pseudomonadati</taxon>
        <taxon>Pseudomonadota</taxon>
        <taxon>Alphaproteobacteria</taxon>
        <taxon>Hyphomicrobiales</taxon>
        <taxon>Aurantimonadaceae</taxon>
        <taxon>Aureimonas</taxon>
    </lineage>
</organism>
<feature type="domain" description="Surface antigen" evidence="3">
    <location>
        <begin position="49"/>
        <end position="139"/>
    </location>
</feature>
<reference evidence="4" key="2">
    <citation type="submission" date="2020-09" db="EMBL/GenBank/DDBJ databases">
        <authorList>
            <person name="Sun Q."/>
            <person name="Zhou Y."/>
        </authorList>
    </citation>
    <scope>NUCLEOTIDE SEQUENCE</scope>
    <source>
        <strain evidence="4">CGMCC 1.15367</strain>
    </source>
</reference>
<evidence type="ECO:0000259" key="3">
    <source>
        <dbReference type="Pfam" id="PF16998"/>
    </source>
</evidence>
<feature type="region of interest" description="Disordered" evidence="1">
    <location>
        <begin position="41"/>
        <end position="62"/>
    </location>
</feature>
<feature type="compositionally biased region" description="Polar residues" evidence="1">
    <location>
        <begin position="53"/>
        <end position="62"/>
    </location>
</feature>
<evidence type="ECO:0000313" key="4">
    <source>
        <dbReference type="EMBL" id="GGE14449.1"/>
    </source>
</evidence>
<accession>A0A917E8S2</accession>
<dbReference type="PROSITE" id="PS51257">
    <property type="entry name" value="PROKAR_LIPOPROTEIN"/>
    <property type="match status" value="1"/>
</dbReference>
<evidence type="ECO:0000313" key="5">
    <source>
        <dbReference type="Proteomes" id="UP000644699"/>
    </source>
</evidence>
<dbReference type="Proteomes" id="UP000644699">
    <property type="component" value="Unassembled WGS sequence"/>
</dbReference>
<dbReference type="Pfam" id="PF16998">
    <property type="entry name" value="17kDa_Anti_2"/>
    <property type="match status" value="1"/>
</dbReference>
<evidence type="ECO:0000256" key="1">
    <source>
        <dbReference type="SAM" id="MobiDB-lite"/>
    </source>
</evidence>
<sequence>MQPHKALFLALAAALSLSGCVVSGGGLEEAVDQTATNSIHPKAAAAQAPAPSSIEQSDQNTVRNAVSAANMQGADSSTMAWANADTGASGVITSIQERRAGNMICRQFRTSRQRFDGVALYDGEACTKGQGEWTLTRFSEGS</sequence>
<evidence type="ECO:0000256" key="2">
    <source>
        <dbReference type="SAM" id="SignalP"/>
    </source>
</evidence>
<name>A0A917E8S2_9HYPH</name>
<keyword evidence="2" id="KW-0732">Signal</keyword>
<feature type="signal peptide" evidence="2">
    <location>
        <begin position="1"/>
        <end position="23"/>
    </location>
</feature>
<gene>
    <name evidence="4" type="ORF">GCM10011390_37020</name>
</gene>
<feature type="chain" id="PRO_5037449388" description="Surface antigen domain-containing protein" evidence="2">
    <location>
        <begin position="24"/>
        <end position="142"/>
    </location>
</feature>
<dbReference type="EMBL" id="BMIQ01000006">
    <property type="protein sequence ID" value="GGE14449.1"/>
    <property type="molecule type" value="Genomic_DNA"/>
</dbReference>